<dbReference type="AlphaFoldDB" id="A0A098LF58"/>
<dbReference type="eggNOG" id="COG1132">
    <property type="taxonomic scope" value="Bacteria"/>
</dbReference>
<evidence type="ECO:0000259" key="9">
    <source>
        <dbReference type="PROSITE" id="PS50893"/>
    </source>
</evidence>
<feature type="domain" description="ABC transporter" evidence="9">
    <location>
        <begin position="360"/>
        <end position="596"/>
    </location>
</feature>
<protein>
    <submittedName>
        <fullName evidence="11">Xenobiotic-transporting ATPase</fullName>
    </submittedName>
</protein>
<dbReference type="PROSITE" id="PS50893">
    <property type="entry name" value="ABC_TRANSPORTER_2"/>
    <property type="match status" value="1"/>
</dbReference>
<reference evidence="11 12" key="1">
    <citation type="submission" date="2014-09" db="EMBL/GenBank/DDBJ databases">
        <title>Sporocytophaga myxococcoides PG-01 genome sequencing.</title>
        <authorList>
            <person name="Liu L."/>
            <person name="Gao P.J."/>
            <person name="Chen G.J."/>
            <person name="Wang L.S."/>
        </authorList>
    </citation>
    <scope>NUCLEOTIDE SEQUENCE [LARGE SCALE GENOMIC DNA]</scope>
    <source>
        <strain evidence="11 12">PG-01</strain>
    </source>
</reference>
<dbReference type="Proteomes" id="UP000030185">
    <property type="component" value="Unassembled WGS sequence"/>
</dbReference>
<accession>A0A098LF58</accession>
<evidence type="ECO:0000256" key="3">
    <source>
        <dbReference type="ARBA" id="ARBA00022692"/>
    </source>
</evidence>
<dbReference type="OrthoDB" id="9769115at2"/>
<evidence type="ECO:0000256" key="4">
    <source>
        <dbReference type="ARBA" id="ARBA00022741"/>
    </source>
</evidence>
<dbReference type="Gene3D" id="1.20.1560.10">
    <property type="entry name" value="ABC transporter type 1, transmembrane domain"/>
    <property type="match status" value="1"/>
</dbReference>
<dbReference type="InterPro" id="IPR036640">
    <property type="entry name" value="ABC1_TM_sf"/>
</dbReference>
<dbReference type="InterPro" id="IPR039421">
    <property type="entry name" value="Type_1_exporter"/>
</dbReference>
<evidence type="ECO:0000256" key="2">
    <source>
        <dbReference type="ARBA" id="ARBA00007577"/>
    </source>
</evidence>
<sequence length="602" mass="66338">MARPNYSSNGSIKEELSKVKLSKESIKENLWVFKYIIPYRFKFILGLVLIALSGVTTMAFPYLLKELIDNAHQISLGKDAIAPGLVALTMLGVLSIQMVFSFSRVYLFSFVGEHAVADLRKDIYKQMIMMPMEFFAQRRVGELSNRLSADISQIQDTVSSVLAELLRGLVVLLIGIGLIFYLSWKLTLVMLSVVPVIVVVAVVFSRRIRKESKDAQDQLADSGVIVQETLQGIANVKAFSNEAYELKRYSISVEKVVKLAIKSAQLRGIFISIMIFSIFAAIVMVVWYGTSILQFGELTAFVVYTAFIGGSMAGFAELYSQLQKTLGATQRVKELFGEVTENVNIKDEPVQEAFRIEGTVELKHVAFSYPSRPEIQILKDVSFKAGLGQQIAIVGPSGAGKSTLVSLLLGFYNPAEGALLFDGKDAGSYPLSQLRKQMAFVPQDVLLFGGTIFENIAYGKPDATGEEVEEAARKAYAHGFISSFPEGYNTVVGERGVKLSGGQRQRVAIARAILKDPAILILDEATSSLDSESELLVQKALDSLMKGRTSIVIAHRLSTIRNADKIVVLEKGLVKECGTHDELIHLDNGLYRNLNKLQFELS</sequence>
<evidence type="ECO:0000256" key="5">
    <source>
        <dbReference type="ARBA" id="ARBA00022840"/>
    </source>
</evidence>
<organism evidence="11 12">
    <name type="scientific">Sporocytophaga myxococcoides</name>
    <dbReference type="NCBI Taxonomy" id="153721"/>
    <lineage>
        <taxon>Bacteria</taxon>
        <taxon>Pseudomonadati</taxon>
        <taxon>Bacteroidota</taxon>
        <taxon>Cytophagia</taxon>
        <taxon>Cytophagales</taxon>
        <taxon>Cytophagaceae</taxon>
        <taxon>Sporocytophaga</taxon>
    </lineage>
</organism>
<feature type="transmembrane region" description="Helical" evidence="8">
    <location>
        <begin position="80"/>
        <end position="100"/>
    </location>
</feature>
<dbReference type="InterPro" id="IPR017871">
    <property type="entry name" value="ABC_transporter-like_CS"/>
</dbReference>
<dbReference type="GO" id="GO:0005524">
    <property type="term" value="F:ATP binding"/>
    <property type="evidence" value="ECO:0007669"/>
    <property type="project" value="UniProtKB-KW"/>
</dbReference>
<feature type="transmembrane region" description="Helical" evidence="8">
    <location>
        <begin position="301"/>
        <end position="319"/>
    </location>
</feature>
<keyword evidence="12" id="KW-1185">Reference proteome</keyword>
<dbReference type="EMBL" id="BBLT01000005">
    <property type="protein sequence ID" value="GAL85611.1"/>
    <property type="molecule type" value="Genomic_DNA"/>
</dbReference>
<dbReference type="GO" id="GO:0005886">
    <property type="term" value="C:plasma membrane"/>
    <property type="evidence" value="ECO:0007669"/>
    <property type="project" value="UniProtKB-SubCell"/>
</dbReference>
<feature type="transmembrane region" description="Helical" evidence="8">
    <location>
        <begin position="188"/>
        <end position="205"/>
    </location>
</feature>
<dbReference type="STRING" id="153721.MYP_2840"/>
<evidence type="ECO:0000256" key="7">
    <source>
        <dbReference type="ARBA" id="ARBA00023136"/>
    </source>
</evidence>
<dbReference type="PROSITE" id="PS50929">
    <property type="entry name" value="ABC_TM1F"/>
    <property type="match status" value="1"/>
</dbReference>
<keyword evidence="4" id="KW-0547">Nucleotide-binding</keyword>
<keyword evidence="5" id="KW-0067">ATP-binding</keyword>
<comment type="subcellular location">
    <subcellularLocation>
        <location evidence="1">Cell membrane</location>
        <topology evidence="1">Multi-pass membrane protein</topology>
    </subcellularLocation>
</comment>
<dbReference type="FunFam" id="3.40.50.300:FF:000251">
    <property type="entry name" value="ABC transporter B family member 19"/>
    <property type="match status" value="1"/>
</dbReference>
<dbReference type="Pfam" id="PF00005">
    <property type="entry name" value="ABC_tran"/>
    <property type="match status" value="1"/>
</dbReference>
<feature type="transmembrane region" description="Helical" evidence="8">
    <location>
        <begin position="165"/>
        <end position="182"/>
    </location>
</feature>
<gene>
    <name evidence="11" type="ORF">MYP_2840</name>
</gene>
<evidence type="ECO:0000256" key="8">
    <source>
        <dbReference type="SAM" id="Phobius"/>
    </source>
</evidence>
<evidence type="ECO:0000256" key="6">
    <source>
        <dbReference type="ARBA" id="ARBA00022989"/>
    </source>
</evidence>
<keyword evidence="6 8" id="KW-1133">Transmembrane helix</keyword>
<evidence type="ECO:0000313" key="12">
    <source>
        <dbReference type="Proteomes" id="UP000030185"/>
    </source>
</evidence>
<dbReference type="RefSeq" id="WP_045464385.1">
    <property type="nucleotide sequence ID" value="NZ_BBLT01000005.1"/>
</dbReference>
<feature type="domain" description="ABC transmembrane type-1" evidence="10">
    <location>
        <begin position="44"/>
        <end position="324"/>
    </location>
</feature>
<dbReference type="InterPro" id="IPR027417">
    <property type="entry name" value="P-loop_NTPase"/>
</dbReference>
<proteinExistence type="inferred from homology"/>
<dbReference type="CDD" id="cd03249">
    <property type="entry name" value="ABC_MTABC3_MDL1_MDL2"/>
    <property type="match status" value="1"/>
</dbReference>
<dbReference type="PANTHER" id="PTHR43394">
    <property type="entry name" value="ATP-DEPENDENT PERMEASE MDL1, MITOCHONDRIAL"/>
    <property type="match status" value="1"/>
</dbReference>
<evidence type="ECO:0000256" key="1">
    <source>
        <dbReference type="ARBA" id="ARBA00004651"/>
    </source>
</evidence>
<dbReference type="SUPFAM" id="SSF52540">
    <property type="entry name" value="P-loop containing nucleoside triphosphate hydrolases"/>
    <property type="match status" value="1"/>
</dbReference>
<dbReference type="InterPro" id="IPR003593">
    <property type="entry name" value="AAA+_ATPase"/>
</dbReference>
<dbReference type="InterPro" id="IPR003439">
    <property type="entry name" value="ABC_transporter-like_ATP-bd"/>
</dbReference>
<keyword evidence="3 8" id="KW-0812">Transmembrane</keyword>
<dbReference type="PROSITE" id="PS00211">
    <property type="entry name" value="ABC_TRANSPORTER_1"/>
    <property type="match status" value="1"/>
</dbReference>
<dbReference type="Pfam" id="PF00664">
    <property type="entry name" value="ABC_membrane"/>
    <property type="match status" value="1"/>
</dbReference>
<dbReference type="SUPFAM" id="SSF90123">
    <property type="entry name" value="ABC transporter transmembrane region"/>
    <property type="match status" value="1"/>
</dbReference>
<feature type="transmembrane region" description="Helical" evidence="8">
    <location>
        <begin position="268"/>
        <end position="289"/>
    </location>
</feature>
<evidence type="ECO:0000259" key="10">
    <source>
        <dbReference type="PROSITE" id="PS50929"/>
    </source>
</evidence>
<dbReference type="CDD" id="cd18576">
    <property type="entry name" value="ABC_6TM_bac_exporter_ABCB8_10_like"/>
    <property type="match status" value="1"/>
</dbReference>
<feature type="transmembrane region" description="Helical" evidence="8">
    <location>
        <begin position="43"/>
        <end position="64"/>
    </location>
</feature>
<comment type="caution">
    <text evidence="11">The sequence shown here is derived from an EMBL/GenBank/DDBJ whole genome shotgun (WGS) entry which is preliminary data.</text>
</comment>
<dbReference type="InterPro" id="IPR011527">
    <property type="entry name" value="ABC1_TM_dom"/>
</dbReference>
<name>A0A098LF58_9BACT</name>
<dbReference type="PANTHER" id="PTHR43394:SF1">
    <property type="entry name" value="ATP-BINDING CASSETTE SUB-FAMILY B MEMBER 10, MITOCHONDRIAL"/>
    <property type="match status" value="1"/>
</dbReference>
<dbReference type="Gene3D" id="3.40.50.300">
    <property type="entry name" value="P-loop containing nucleotide triphosphate hydrolases"/>
    <property type="match status" value="1"/>
</dbReference>
<dbReference type="GO" id="GO:0015421">
    <property type="term" value="F:ABC-type oligopeptide transporter activity"/>
    <property type="evidence" value="ECO:0007669"/>
    <property type="project" value="TreeGrafter"/>
</dbReference>
<evidence type="ECO:0000313" key="11">
    <source>
        <dbReference type="EMBL" id="GAL85611.1"/>
    </source>
</evidence>
<keyword evidence="7 8" id="KW-0472">Membrane</keyword>
<comment type="similarity">
    <text evidence="2">Belongs to the ABC transporter superfamily. ABCB family. Multidrug resistance exporter (TC 3.A.1.201) subfamily.</text>
</comment>
<dbReference type="GO" id="GO:0016887">
    <property type="term" value="F:ATP hydrolysis activity"/>
    <property type="evidence" value="ECO:0007669"/>
    <property type="project" value="InterPro"/>
</dbReference>
<dbReference type="SMART" id="SM00382">
    <property type="entry name" value="AAA"/>
    <property type="match status" value="1"/>
</dbReference>